<dbReference type="HOGENOM" id="CLU_124846_1_0_4"/>
<sequence>MAKGVHAEEAQAFSVRLKQALEAAGVRPSPAVVASEFNLRYWGKSITAHTARAWLAGLSIPMQDKIRTLSEWLHVSPDELRFGPRPGPVLAMDSGAMERQLNLQDRQMLAQYLALPHAHRKTVQEVVAAMAVAAAHAQAAANRPGGQPAK</sequence>
<dbReference type="InterPro" id="IPR010982">
    <property type="entry name" value="Lambda_DNA-bd_dom_sf"/>
</dbReference>
<evidence type="ECO:0000313" key="2">
    <source>
        <dbReference type="Proteomes" id="UP000007938"/>
    </source>
</evidence>
<dbReference type="Gene3D" id="1.10.260.40">
    <property type="entry name" value="lambda repressor-like DNA-binding domains"/>
    <property type="match status" value="1"/>
</dbReference>
<dbReference type="EMBL" id="CP002657">
    <property type="protein sequence ID" value="AEB86711.1"/>
    <property type="molecule type" value="Genomic_DNA"/>
</dbReference>
<dbReference type="AlphaFoldDB" id="F4G8I6"/>
<protein>
    <recommendedName>
        <fullName evidence="3">Transcriptional regulator</fullName>
    </recommendedName>
</protein>
<dbReference type="Proteomes" id="UP000007938">
    <property type="component" value="Chromosome"/>
</dbReference>
<dbReference type="GO" id="GO:0003677">
    <property type="term" value="F:DNA binding"/>
    <property type="evidence" value="ECO:0007669"/>
    <property type="project" value="InterPro"/>
</dbReference>
<gene>
    <name evidence="1" type="ordered locus">Alide2_4406</name>
</gene>
<reference evidence="1 2" key="1">
    <citation type="journal article" date="2011" name="J. Bacteriol.">
        <title>Genome Sequences of Alicycliphilus denitrificans Strains BC and K601T.</title>
        <authorList>
            <person name="Oosterkamp M.J."/>
            <person name="Veuskens T."/>
            <person name="Plugge C.M."/>
            <person name="Langenhoff A.A."/>
            <person name="Gerritse J."/>
            <person name="van Berkel W.J."/>
            <person name="Pieper D.H."/>
            <person name="Junca H."/>
            <person name="Goodwin L.A."/>
            <person name="Daligault H.E."/>
            <person name="Bruce D.C."/>
            <person name="Detter J.C."/>
            <person name="Tapia R."/>
            <person name="Han C.S."/>
            <person name="Land M.L."/>
            <person name="Hauser L.J."/>
            <person name="Smidt H."/>
            <person name="Stams A.J."/>
        </authorList>
    </citation>
    <scope>NUCLEOTIDE SEQUENCE [LARGE SCALE GENOMIC DNA]</scope>
    <source>
        <strain evidence="2">DSM 14773 / CIP 107495 / K601</strain>
    </source>
</reference>
<name>F4G8I6_ALIDK</name>
<organism evidence="1 2">
    <name type="scientific">Alicycliphilus denitrificans (strain DSM 14773 / CIP 107495 / K601)</name>
    <dbReference type="NCBI Taxonomy" id="596154"/>
    <lineage>
        <taxon>Bacteria</taxon>
        <taxon>Pseudomonadati</taxon>
        <taxon>Pseudomonadota</taxon>
        <taxon>Betaproteobacteria</taxon>
        <taxon>Burkholderiales</taxon>
        <taxon>Comamonadaceae</taxon>
        <taxon>Alicycliphilus</taxon>
    </lineage>
</organism>
<dbReference type="KEGG" id="adk:Alide2_4406"/>
<evidence type="ECO:0000313" key="1">
    <source>
        <dbReference type="EMBL" id="AEB86711.1"/>
    </source>
</evidence>
<keyword evidence="2" id="KW-1185">Reference proteome</keyword>
<dbReference type="RefSeq" id="WP_013723164.1">
    <property type="nucleotide sequence ID" value="NC_015422.1"/>
</dbReference>
<proteinExistence type="predicted"/>
<dbReference type="OrthoDB" id="8908960at2"/>
<dbReference type="STRING" id="596154.Alide2_4406"/>
<evidence type="ECO:0008006" key="3">
    <source>
        <dbReference type="Google" id="ProtNLM"/>
    </source>
</evidence>
<accession>F4G8I6</accession>
<dbReference type="eggNOG" id="COG2320">
    <property type="taxonomic scope" value="Bacteria"/>
</dbReference>
<reference evidence="1 2" key="2">
    <citation type="submission" date="2011-04" db="EMBL/GenBank/DDBJ databases">
        <title>Complete sequence of chromosome of Alicycliphilus denitrificans K601.</title>
        <authorList>
            <consortium name="US DOE Joint Genome Institute"/>
            <person name="Lucas S."/>
            <person name="Han J."/>
            <person name="Lapidus A."/>
            <person name="Cheng J.-F."/>
            <person name="Goodwin L."/>
            <person name="Pitluck S."/>
            <person name="Peters L."/>
            <person name="Zeytun A."/>
            <person name="Detter J.C."/>
            <person name="Han C."/>
            <person name="Tapia R."/>
            <person name="Land M."/>
            <person name="Hauser L."/>
            <person name="Kyrpides N."/>
            <person name="Ivanova N."/>
            <person name="Mikhailova N."/>
            <person name="Pagani I."/>
            <person name="Oosterkamp M."/>
            <person name="Pieper D."/>
            <person name="van Berkel W."/>
            <person name="Langenhoff A."/>
            <person name="Smidt H."/>
            <person name="Stams A."/>
            <person name="Woyke T."/>
        </authorList>
    </citation>
    <scope>NUCLEOTIDE SEQUENCE [LARGE SCALE GENOMIC DNA]</scope>
    <source>
        <strain evidence="2">DSM 14773 / CIP 107495 / K601</strain>
    </source>
</reference>